<feature type="coiled-coil region" evidence="10">
    <location>
        <begin position="160"/>
        <end position="222"/>
    </location>
</feature>
<dbReference type="PANTHER" id="PTHR22878:SF68">
    <property type="entry name" value="DYNEIN HEAVY CHAIN 6, AXONEMAL-LIKE"/>
    <property type="match status" value="1"/>
</dbReference>
<evidence type="ECO:0000259" key="12">
    <source>
        <dbReference type="Pfam" id="PF12781"/>
    </source>
</evidence>
<comment type="subcellular location">
    <subcellularLocation>
        <location evidence="1">Cytoplasm</location>
        <location evidence="1">Cytoskeleton</location>
    </subcellularLocation>
</comment>
<dbReference type="InterPro" id="IPR035706">
    <property type="entry name" value="AAA_9"/>
</dbReference>
<keyword evidence="8" id="KW-0505">Motor protein</keyword>
<dbReference type="GO" id="GO:0030286">
    <property type="term" value="C:dynein complex"/>
    <property type="evidence" value="ECO:0007669"/>
    <property type="project" value="UniProtKB-KW"/>
</dbReference>
<dbReference type="Pfam" id="PF12781">
    <property type="entry name" value="AAA_9"/>
    <property type="match status" value="1"/>
</dbReference>
<keyword evidence="7 10" id="KW-0175">Coiled coil</keyword>
<keyword evidence="6" id="KW-0243">Dynein</keyword>
<evidence type="ECO:0000256" key="8">
    <source>
        <dbReference type="ARBA" id="ARBA00023175"/>
    </source>
</evidence>
<evidence type="ECO:0000259" key="11">
    <source>
        <dbReference type="Pfam" id="PF12777"/>
    </source>
</evidence>
<dbReference type="Gene3D" id="3.40.50.300">
    <property type="entry name" value="P-loop containing nucleotide triphosphate hydrolases"/>
    <property type="match status" value="1"/>
</dbReference>
<dbReference type="InterPro" id="IPR027417">
    <property type="entry name" value="P-loop_NTPase"/>
</dbReference>
<dbReference type="Gene3D" id="1.20.920.20">
    <property type="match status" value="1"/>
</dbReference>
<dbReference type="GO" id="GO:0007018">
    <property type="term" value="P:microtubule-based movement"/>
    <property type="evidence" value="ECO:0007669"/>
    <property type="project" value="InterPro"/>
</dbReference>
<name>A0A7S4A3K6_9STRA</name>
<feature type="domain" description="Dynein heavy chain ATP-binding dynein motor region" evidence="12">
    <location>
        <begin position="304"/>
        <end position="418"/>
    </location>
</feature>
<evidence type="ECO:0008006" key="14">
    <source>
        <dbReference type="Google" id="ProtNLM"/>
    </source>
</evidence>
<evidence type="ECO:0000256" key="7">
    <source>
        <dbReference type="ARBA" id="ARBA00023054"/>
    </source>
</evidence>
<evidence type="ECO:0000256" key="2">
    <source>
        <dbReference type="ARBA" id="ARBA00022490"/>
    </source>
</evidence>
<evidence type="ECO:0000256" key="4">
    <source>
        <dbReference type="ARBA" id="ARBA00022741"/>
    </source>
</evidence>
<evidence type="ECO:0000256" key="5">
    <source>
        <dbReference type="ARBA" id="ARBA00022840"/>
    </source>
</evidence>
<dbReference type="GO" id="GO:0005874">
    <property type="term" value="C:microtubule"/>
    <property type="evidence" value="ECO:0007669"/>
    <property type="project" value="UniProtKB-KW"/>
</dbReference>
<evidence type="ECO:0000256" key="1">
    <source>
        <dbReference type="ARBA" id="ARBA00004245"/>
    </source>
</evidence>
<dbReference type="FunFam" id="1.20.920.20:FF:000001">
    <property type="entry name" value="dynein heavy chain 2, axonemal"/>
    <property type="match status" value="1"/>
</dbReference>
<keyword evidence="2" id="KW-0963">Cytoplasm</keyword>
<keyword evidence="9" id="KW-0206">Cytoskeleton</keyword>
<feature type="domain" description="Dynein heavy chain coiled coil stalk" evidence="11">
    <location>
        <begin position="18"/>
        <end position="273"/>
    </location>
</feature>
<evidence type="ECO:0000256" key="10">
    <source>
        <dbReference type="SAM" id="Coils"/>
    </source>
</evidence>
<dbReference type="EMBL" id="HBIW01020179">
    <property type="protein sequence ID" value="CAE0701914.1"/>
    <property type="molecule type" value="Transcribed_RNA"/>
</dbReference>
<keyword evidence="4" id="KW-0547">Nucleotide-binding</keyword>
<dbReference type="Pfam" id="PF12777">
    <property type="entry name" value="MT"/>
    <property type="match status" value="1"/>
</dbReference>
<protein>
    <recommendedName>
        <fullName evidence="14">Dynein heavy chain coiled coil stalk domain-containing protein</fullName>
    </recommendedName>
</protein>
<accession>A0A7S4A3K6</accession>
<dbReference type="GO" id="GO:0005524">
    <property type="term" value="F:ATP binding"/>
    <property type="evidence" value="ECO:0007669"/>
    <property type="project" value="UniProtKB-KW"/>
</dbReference>
<dbReference type="GO" id="GO:0045505">
    <property type="term" value="F:dynein intermediate chain binding"/>
    <property type="evidence" value="ECO:0007669"/>
    <property type="project" value="InterPro"/>
</dbReference>
<dbReference type="AlphaFoldDB" id="A0A7S4A3K6"/>
<dbReference type="InterPro" id="IPR026983">
    <property type="entry name" value="DHC"/>
</dbReference>
<evidence type="ECO:0000313" key="13">
    <source>
        <dbReference type="EMBL" id="CAE0701914.1"/>
    </source>
</evidence>
<sequence>MALVQMVKFTGKEEIECKAIADDAEAELNVALPALQKAMAEVEKLDKSAISEIKAYKSPPKQVETVLAAVMILFGNKTDWTTAKKVLGEANFLQSIKGYDKDNVSATIMKKIKGYVSHADFKPEAVGAVSKAAGALCTWVHAIYIYASVAKEVAPKRARLKGAQESLAVKQASLQKAQEELAEVTAKVNRLKQKYDDSVGEKNRLRAEADQMELLLDRADKLVKGLAGENERWRASIGQLQNEIGRSLGDALVAAAFLSYAGPFDTQYRSNLVGGWLSAVREQQLPSTENFTFASFCALPTDVRQWNIQGLPADNFSTENGAISVRCSRWPLMIDPQNQANKWVRKMEESQLHIVDLKSKDMLRKIENGIVYGLPVLLQDVLEELDPALEPVLAKALIKVGNREVLRLGDKELDYNKETFSVCREAFIFGRYLKGSISFS</sequence>
<dbReference type="PANTHER" id="PTHR22878">
    <property type="entry name" value="DYNEIN HEAVY CHAIN 6, AXONEMAL-LIKE-RELATED"/>
    <property type="match status" value="1"/>
</dbReference>
<dbReference type="GO" id="GO:0051959">
    <property type="term" value="F:dynein light intermediate chain binding"/>
    <property type="evidence" value="ECO:0007669"/>
    <property type="project" value="InterPro"/>
</dbReference>
<evidence type="ECO:0000256" key="3">
    <source>
        <dbReference type="ARBA" id="ARBA00022701"/>
    </source>
</evidence>
<keyword evidence="5" id="KW-0067">ATP-binding</keyword>
<reference evidence="13" key="1">
    <citation type="submission" date="2021-01" db="EMBL/GenBank/DDBJ databases">
        <authorList>
            <person name="Corre E."/>
            <person name="Pelletier E."/>
            <person name="Niang G."/>
            <person name="Scheremetjew M."/>
            <person name="Finn R."/>
            <person name="Kale V."/>
            <person name="Holt S."/>
            <person name="Cochrane G."/>
            <person name="Meng A."/>
            <person name="Brown T."/>
            <person name="Cohen L."/>
        </authorList>
    </citation>
    <scope>NUCLEOTIDE SEQUENCE</scope>
    <source>
        <strain evidence="13">CCMP1756</strain>
    </source>
</reference>
<gene>
    <name evidence="13" type="ORF">PCAL00307_LOCUS17350</name>
</gene>
<evidence type="ECO:0000256" key="6">
    <source>
        <dbReference type="ARBA" id="ARBA00023017"/>
    </source>
</evidence>
<evidence type="ECO:0000256" key="9">
    <source>
        <dbReference type="ARBA" id="ARBA00023212"/>
    </source>
</evidence>
<organism evidence="13">
    <name type="scientific">Pelagomonas calceolata</name>
    <dbReference type="NCBI Taxonomy" id="35677"/>
    <lineage>
        <taxon>Eukaryota</taxon>
        <taxon>Sar</taxon>
        <taxon>Stramenopiles</taxon>
        <taxon>Ochrophyta</taxon>
        <taxon>Pelagophyceae</taxon>
        <taxon>Pelagomonadales</taxon>
        <taxon>Pelagomonadaceae</taxon>
        <taxon>Pelagomonas</taxon>
    </lineage>
</organism>
<keyword evidence="3" id="KW-0493">Microtubule</keyword>
<dbReference type="InterPro" id="IPR024743">
    <property type="entry name" value="Dynein_HC_stalk"/>
</dbReference>
<proteinExistence type="predicted"/>